<evidence type="ECO:0000313" key="2">
    <source>
        <dbReference type="EMBL" id="MFH4978558.1"/>
    </source>
</evidence>
<accession>A0ABD6EF35</accession>
<dbReference type="PANTHER" id="PTHR38627">
    <property type="entry name" value="GA BINDING AND ACTIVATING AND SPK (SPK) DOMAIN CONTAINING-RELATED"/>
    <property type="match status" value="1"/>
</dbReference>
<keyword evidence="3" id="KW-1185">Reference proteome</keyword>
<organism evidence="2 3">
    <name type="scientific">Gnathostoma spinigerum</name>
    <dbReference type="NCBI Taxonomy" id="75299"/>
    <lineage>
        <taxon>Eukaryota</taxon>
        <taxon>Metazoa</taxon>
        <taxon>Ecdysozoa</taxon>
        <taxon>Nematoda</taxon>
        <taxon>Chromadorea</taxon>
        <taxon>Rhabditida</taxon>
        <taxon>Spirurina</taxon>
        <taxon>Gnathostomatomorpha</taxon>
        <taxon>Gnathostomatoidea</taxon>
        <taxon>Gnathostomatidae</taxon>
        <taxon>Gnathostoma</taxon>
    </lineage>
</organism>
<reference evidence="2 3" key="1">
    <citation type="submission" date="2024-08" db="EMBL/GenBank/DDBJ databases">
        <title>Gnathostoma spinigerum genome.</title>
        <authorList>
            <person name="Gonzalez-Bertolin B."/>
            <person name="Monzon S."/>
            <person name="Zaballos A."/>
            <person name="Jimenez P."/>
            <person name="Dekumyoy P."/>
            <person name="Varona S."/>
            <person name="Cuesta I."/>
            <person name="Sumanam S."/>
            <person name="Adisakwattana P."/>
            <person name="Gasser R.B."/>
            <person name="Hernandez-Gonzalez A."/>
            <person name="Young N.D."/>
            <person name="Perteguer M.J."/>
        </authorList>
    </citation>
    <scope>NUCLEOTIDE SEQUENCE [LARGE SCALE GENOMIC DNA]</scope>
    <source>
        <strain evidence="2">AL3</strain>
        <tissue evidence="2">Liver</tissue>
    </source>
</reference>
<feature type="compositionally biased region" description="Basic and acidic residues" evidence="1">
    <location>
        <begin position="170"/>
        <end position="182"/>
    </location>
</feature>
<sequence>MASIRSKYTDTEELQMWSFLYEKLKQHDPAALNPKGYRLWQMFADSYRTDKSVSSLATHFRRYMLDSIYSADLSVHQLFYIASRLHISFKAAEVESMERRFKATVKLNRLRNIVAYKVNGKSYSLRFTNIDTDSDEADALSIDSLSELDEYGFFISQSKKPNRRRNPAQRMEHDTNMEHGSEETNTVEISSSDVGTFGDKDSGCFQSAFSPAELFENRTSPSTTQQISDFISLFASEQEANASGLEYQNSVSGTLKVPSYEMESCQQTGTSLDHSSPHAVNDQHVASKSDDRSDLSTMIKEFKQTLEEKSGCCGIEQMVTMKILEYFRMEAGDNAERFFELLRSIVNADEKGHT</sequence>
<feature type="region of interest" description="Disordered" evidence="1">
    <location>
        <begin position="265"/>
        <end position="293"/>
    </location>
</feature>
<gene>
    <name evidence="2" type="ORF">AB6A40_005267</name>
</gene>
<evidence type="ECO:0008006" key="4">
    <source>
        <dbReference type="Google" id="ProtNLM"/>
    </source>
</evidence>
<dbReference type="InterPro" id="IPR053367">
    <property type="entry name" value="G-alpha_activating_GEF"/>
</dbReference>
<name>A0ABD6EF35_9BILA</name>
<dbReference type="PANTHER" id="PTHR38627:SF2">
    <property type="entry name" value="DOUBLE-STRAND TELOMERIC DNA-BINDING PROTEINS 1-RELATED"/>
    <property type="match status" value="1"/>
</dbReference>
<evidence type="ECO:0000313" key="3">
    <source>
        <dbReference type="Proteomes" id="UP001608902"/>
    </source>
</evidence>
<protein>
    <recommendedName>
        <fullName evidence="4">SPK domain-containing protein</fullName>
    </recommendedName>
</protein>
<feature type="region of interest" description="Disordered" evidence="1">
    <location>
        <begin position="159"/>
        <end position="188"/>
    </location>
</feature>
<dbReference type="Proteomes" id="UP001608902">
    <property type="component" value="Unassembled WGS sequence"/>
</dbReference>
<proteinExistence type="predicted"/>
<evidence type="ECO:0000256" key="1">
    <source>
        <dbReference type="SAM" id="MobiDB-lite"/>
    </source>
</evidence>
<comment type="caution">
    <text evidence="2">The sequence shown here is derived from an EMBL/GenBank/DDBJ whole genome shotgun (WGS) entry which is preliminary data.</text>
</comment>
<dbReference type="AlphaFoldDB" id="A0ABD6EF35"/>
<feature type="compositionally biased region" description="Polar residues" evidence="1">
    <location>
        <begin position="265"/>
        <end position="274"/>
    </location>
</feature>
<dbReference type="EMBL" id="JBGFUD010003297">
    <property type="protein sequence ID" value="MFH4978558.1"/>
    <property type="molecule type" value="Genomic_DNA"/>
</dbReference>